<dbReference type="AlphaFoldDB" id="A0A3E2WEZ1"/>
<comment type="caution">
    <text evidence="1">The sequence shown here is derived from an EMBL/GenBank/DDBJ whole genome shotgun (WGS) entry which is preliminary data.</text>
</comment>
<reference evidence="1 2" key="1">
    <citation type="submission" date="2018-08" db="EMBL/GenBank/DDBJ databases">
        <title>A genome reference for cultivated species of the human gut microbiota.</title>
        <authorList>
            <person name="Zou Y."/>
            <person name="Xue W."/>
            <person name="Luo G."/>
        </authorList>
    </citation>
    <scope>NUCLEOTIDE SEQUENCE [LARGE SCALE GENOMIC DNA]</scope>
    <source>
        <strain evidence="1 2">AF19-21</strain>
    </source>
</reference>
<gene>
    <name evidence="1" type="ORF">DWX41_20890</name>
</gene>
<organism evidence="1 2">
    <name type="scientific">Hungatella hathewayi</name>
    <dbReference type="NCBI Taxonomy" id="154046"/>
    <lineage>
        <taxon>Bacteria</taxon>
        <taxon>Bacillati</taxon>
        <taxon>Bacillota</taxon>
        <taxon>Clostridia</taxon>
        <taxon>Lachnospirales</taxon>
        <taxon>Lachnospiraceae</taxon>
        <taxon>Hungatella</taxon>
    </lineage>
</organism>
<proteinExistence type="predicted"/>
<accession>A0A3E2WEZ1</accession>
<dbReference type="Proteomes" id="UP000261111">
    <property type="component" value="Unassembled WGS sequence"/>
</dbReference>
<evidence type="ECO:0000313" key="2">
    <source>
        <dbReference type="Proteomes" id="UP000261111"/>
    </source>
</evidence>
<evidence type="ECO:0000313" key="1">
    <source>
        <dbReference type="EMBL" id="RGC24869.1"/>
    </source>
</evidence>
<name>A0A3E2WEZ1_9FIRM</name>
<dbReference type="EMBL" id="QVIA01000034">
    <property type="protein sequence ID" value="RGC24869.1"/>
    <property type="molecule type" value="Genomic_DNA"/>
</dbReference>
<sequence>MWKVVEIRCKNCGKLLGDFEGKGTIKCTRTECGGMNIFDTFTGKHEIIPKRKPSYLKNRATSSGVTFN</sequence>
<evidence type="ECO:0008006" key="3">
    <source>
        <dbReference type="Google" id="ProtNLM"/>
    </source>
</evidence>
<protein>
    <recommendedName>
        <fullName evidence="3">Com family DNA-binding transcriptional regulator</fullName>
    </recommendedName>
</protein>